<dbReference type="GO" id="GO:0016491">
    <property type="term" value="F:oxidoreductase activity"/>
    <property type="evidence" value="ECO:0007669"/>
    <property type="project" value="UniProtKB-KW"/>
</dbReference>
<feature type="region of interest" description="Disordered" evidence="4">
    <location>
        <begin position="1"/>
        <end position="24"/>
    </location>
</feature>
<dbReference type="AlphaFoldDB" id="A0A1H8IDD9"/>
<dbReference type="Pfam" id="PF00881">
    <property type="entry name" value="Nitroreductase"/>
    <property type="match status" value="1"/>
</dbReference>
<keyword evidence="2" id="KW-0288">FMN</keyword>
<sequence length="225" mass="24118">MNGATTYEAEPLPVRDRPEDPAQAAEAAFASLSTRRTVRDFSSRDVPEAAIRAAVAAAGRAPSGANQQPWHFVAIRDAGTKAAIRAAAEEEERAFYDGQAGQAWLDALAPIGTDADKPHLTDAPWLIVIFAQRWGEDGQGGRVKHYYVPESVGIACGFLIATLHQAGLDCLTHTPAPMGFLREICGRPEAEKPVMILAVGYAAEDARVPAHAGKKKPLDEILTIR</sequence>
<evidence type="ECO:0000313" key="6">
    <source>
        <dbReference type="EMBL" id="SEN65728.1"/>
    </source>
</evidence>
<keyword evidence="1" id="KW-0285">Flavoprotein</keyword>
<evidence type="ECO:0000256" key="2">
    <source>
        <dbReference type="ARBA" id="ARBA00022643"/>
    </source>
</evidence>
<keyword evidence="7" id="KW-1185">Reference proteome</keyword>
<dbReference type="Gene3D" id="3.40.109.10">
    <property type="entry name" value="NADH Oxidase"/>
    <property type="match status" value="1"/>
</dbReference>
<evidence type="ECO:0000256" key="3">
    <source>
        <dbReference type="ARBA" id="ARBA00023002"/>
    </source>
</evidence>
<dbReference type="PANTHER" id="PTHR23026:SF90">
    <property type="entry name" value="IODOTYROSINE DEIODINASE 1"/>
    <property type="match status" value="1"/>
</dbReference>
<keyword evidence="3" id="KW-0560">Oxidoreductase</keyword>
<organism evidence="6 7">
    <name type="scientific">Palleronia pelagia</name>
    <dbReference type="NCBI Taxonomy" id="387096"/>
    <lineage>
        <taxon>Bacteria</taxon>
        <taxon>Pseudomonadati</taxon>
        <taxon>Pseudomonadota</taxon>
        <taxon>Alphaproteobacteria</taxon>
        <taxon>Rhodobacterales</taxon>
        <taxon>Roseobacteraceae</taxon>
        <taxon>Palleronia</taxon>
    </lineage>
</organism>
<dbReference type="OrthoDB" id="9802510at2"/>
<dbReference type="Proteomes" id="UP000199372">
    <property type="component" value="Unassembled WGS sequence"/>
</dbReference>
<dbReference type="InterPro" id="IPR050627">
    <property type="entry name" value="Nitroreductase/BluB"/>
</dbReference>
<evidence type="ECO:0000259" key="5">
    <source>
        <dbReference type="Pfam" id="PF00881"/>
    </source>
</evidence>
<dbReference type="CDD" id="cd02144">
    <property type="entry name" value="iodotyrosine_dehalogenase"/>
    <property type="match status" value="1"/>
</dbReference>
<evidence type="ECO:0000256" key="4">
    <source>
        <dbReference type="SAM" id="MobiDB-lite"/>
    </source>
</evidence>
<evidence type="ECO:0000313" key="7">
    <source>
        <dbReference type="Proteomes" id="UP000199372"/>
    </source>
</evidence>
<reference evidence="7" key="1">
    <citation type="submission" date="2016-10" db="EMBL/GenBank/DDBJ databases">
        <authorList>
            <person name="Varghese N."/>
            <person name="Submissions S."/>
        </authorList>
    </citation>
    <scope>NUCLEOTIDE SEQUENCE [LARGE SCALE GENOMIC DNA]</scope>
    <source>
        <strain evidence="7">DSM 26893</strain>
    </source>
</reference>
<feature type="domain" description="Nitroreductase" evidence="5">
    <location>
        <begin position="33"/>
        <end position="201"/>
    </location>
</feature>
<dbReference type="SUPFAM" id="SSF55469">
    <property type="entry name" value="FMN-dependent nitroreductase-like"/>
    <property type="match status" value="1"/>
</dbReference>
<accession>A0A1H8IDD9</accession>
<dbReference type="InterPro" id="IPR000415">
    <property type="entry name" value="Nitroreductase-like"/>
</dbReference>
<dbReference type="RefSeq" id="WP_091845767.1">
    <property type="nucleotide sequence ID" value="NZ_FOCM01000005.1"/>
</dbReference>
<name>A0A1H8IDD9_9RHOB</name>
<dbReference type="EMBL" id="FOCM01000005">
    <property type="protein sequence ID" value="SEN65728.1"/>
    <property type="molecule type" value="Genomic_DNA"/>
</dbReference>
<dbReference type="PANTHER" id="PTHR23026">
    <property type="entry name" value="NADPH NITROREDUCTASE"/>
    <property type="match status" value="1"/>
</dbReference>
<proteinExistence type="predicted"/>
<evidence type="ECO:0000256" key="1">
    <source>
        <dbReference type="ARBA" id="ARBA00022630"/>
    </source>
</evidence>
<dbReference type="InterPro" id="IPR029479">
    <property type="entry name" value="Nitroreductase"/>
</dbReference>
<protein>
    <submittedName>
        <fullName evidence="6">Nitroreductase</fullName>
    </submittedName>
</protein>
<gene>
    <name evidence="6" type="ORF">SAMN04488011_105171</name>
</gene>